<evidence type="ECO:0000313" key="2">
    <source>
        <dbReference type="Proteomes" id="UP000032545"/>
    </source>
</evidence>
<comment type="caution">
    <text evidence="1">The sequence shown here is derived from an EMBL/GenBank/DDBJ whole genome shotgun (WGS) entry which is preliminary data.</text>
</comment>
<protein>
    <submittedName>
        <fullName evidence="1">HEXXH motif domain</fullName>
    </submittedName>
</protein>
<keyword evidence="2" id="KW-1185">Reference proteome</keyword>
<sequence length="617" mass="66568">MSVKLHRLAAADFDELAVGGGGAEVVHRLRATQLSKRLLTLRAVMDDAARLAPTAGGRLARSFEVLVAAQRAAPDMVDELLLSPGFGLWAMHCLRRMRGAVSSPIPLEDDLAGLGALAVAAALRAGLEAEVPVLIRDDELVLPTLGRYRGASSGWAQARTAGGTLTLRTAGSPQEHPVLIARAAGAAERNLIRDAGSDWEPIPTLDAQAAGERIELRLDFVDPARLLLDLPMTSEIVPEALDLWRQRLAEGWRILCRCDPRAARAIAAGLTTVFPLRPTSGATELSASVGEAFGAVAMTLPKDGLSCAAALVHEFQHNKLSALLDLVTLVEPVEGRLLYAPWRADPRPLPGLLQGAYAYLGLTGFWDFQRRVLPEPAYAHFEFARWREEVWRVLVAIRLSGALTPPGLRFLDGMRTVVWRHRQAAVPAEPRMLARRISADTWTAWRLRNAEPAADRVAALVRAWAAGRPAPTGMRVPTSIRAGNRGLVDSTRLSLAHLRLHEPKLFAAVREGVPGVLEENFSLADRAYACGDFPAAAAAYKQQIADDPDHLGAWAGLALCRRETGRHGSRVLIAHPELVRAVHRGVEELSGDRVDPDDLAAWLPEPAPDGTPGGTGL</sequence>
<evidence type="ECO:0000313" key="1">
    <source>
        <dbReference type="EMBL" id="KJE22569.1"/>
    </source>
</evidence>
<name>A0A0D8BEZ9_9ACTN</name>
<dbReference type="InterPro" id="IPR026337">
    <property type="entry name" value="AKG_HExxH"/>
</dbReference>
<dbReference type="NCBIfam" id="TIGR04267">
    <property type="entry name" value="mod_HExxH"/>
    <property type="match status" value="1"/>
</dbReference>
<accession>A0A0D8BEZ9</accession>
<dbReference type="EMBL" id="JYFN01000022">
    <property type="protein sequence ID" value="KJE22569.1"/>
    <property type="molecule type" value="Genomic_DNA"/>
</dbReference>
<gene>
    <name evidence="1" type="ORF">FF36_03099</name>
</gene>
<reference evidence="2" key="1">
    <citation type="submission" date="2015-02" db="EMBL/GenBank/DDBJ databases">
        <title>Draft Genome of Frankia sp. CpI1-S.</title>
        <authorList>
            <person name="Oshone R.T."/>
            <person name="Ngom M."/>
            <person name="Ghodhbane-Gtari F."/>
            <person name="Gtari M."/>
            <person name="Morris K."/>
            <person name="Thomas K."/>
            <person name="Sen A."/>
            <person name="Tisa L.S."/>
        </authorList>
    </citation>
    <scope>NUCLEOTIDE SEQUENCE [LARGE SCALE GENOMIC DNA]</scope>
    <source>
        <strain evidence="2">CpI1-S</strain>
    </source>
</reference>
<dbReference type="AlphaFoldDB" id="A0A0D8BEZ9"/>
<dbReference type="InterPro" id="IPR011990">
    <property type="entry name" value="TPR-like_helical_dom_sf"/>
</dbReference>
<dbReference type="PATRIC" id="fig|1502723.3.peg.2493"/>
<reference evidence="1 2" key="2">
    <citation type="journal article" date="2016" name="Genome Announc.">
        <title>Permanent Draft Genome Sequences for Two Variants of Frankia sp. Strain CpI1, the First Frankia Strain Isolated from Root Nodules of Comptonia peregrina.</title>
        <authorList>
            <person name="Oshone R."/>
            <person name="Hurst S.G.IV."/>
            <person name="Abebe-Akele F."/>
            <person name="Simpson S."/>
            <person name="Morris K."/>
            <person name="Thomas W.K."/>
            <person name="Tisa L.S."/>
        </authorList>
    </citation>
    <scope>NUCLEOTIDE SEQUENCE [LARGE SCALE GENOMIC DNA]</scope>
    <source>
        <strain evidence="2">CpI1-S</strain>
    </source>
</reference>
<dbReference type="Gene3D" id="1.25.40.10">
    <property type="entry name" value="Tetratricopeptide repeat domain"/>
    <property type="match status" value="1"/>
</dbReference>
<proteinExistence type="predicted"/>
<organism evidence="1 2">
    <name type="scientific">Frankia torreyi</name>
    <dbReference type="NCBI Taxonomy" id="1856"/>
    <lineage>
        <taxon>Bacteria</taxon>
        <taxon>Bacillati</taxon>
        <taxon>Actinomycetota</taxon>
        <taxon>Actinomycetes</taxon>
        <taxon>Frankiales</taxon>
        <taxon>Frankiaceae</taxon>
        <taxon>Frankia</taxon>
    </lineage>
</organism>
<dbReference type="Proteomes" id="UP000032545">
    <property type="component" value="Unassembled WGS sequence"/>
</dbReference>
<dbReference type="SUPFAM" id="SSF48452">
    <property type="entry name" value="TPR-like"/>
    <property type="match status" value="1"/>
</dbReference>
<dbReference type="OrthoDB" id="796761at2"/>